<dbReference type="GO" id="GO:0002080">
    <property type="term" value="C:acrosomal membrane"/>
    <property type="evidence" value="ECO:0007669"/>
    <property type="project" value="TreeGrafter"/>
</dbReference>
<dbReference type="PROSITE" id="PS50006">
    <property type="entry name" value="FHA_DOMAIN"/>
    <property type="match status" value="1"/>
</dbReference>
<dbReference type="SUPFAM" id="SSF57997">
    <property type="entry name" value="Tropomyosin"/>
    <property type="match status" value="1"/>
</dbReference>
<dbReference type="GO" id="GO:0031966">
    <property type="term" value="C:mitochondrial membrane"/>
    <property type="evidence" value="ECO:0007669"/>
    <property type="project" value="UniProtKB-SubCell"/>
</dbReference>
<evidence type="ECO:0000256" key="14">
    <source>
        <dbReference type="ARBA" id="ARBA00057671"/>
    </source>
</evidence>
<evidence type="ECO:0000256" key="7">
    <source>
        <dbReference type="ARBA" id="ARBA00022824"/>
    </source>
</evidence>
<dbReference type="GO" id="GO:0007338">
    <property type="term" value="P:single fertilization"/>
    <property type="evidence" value="ECO:0007669"/>
    <property type="project" value="TreeGrafter"/>
</dbReference>
<evidence type="ECO:0000256" key="8">
    <source>
        <dbReference type="ARBA" id="ARBA00022989"/>
    </source>
</evidence>
<keyword evidence="7" id="KW-0256">Endoplasmic reticulum</keyword>
<evidence type="ECO:0000256" key="11">
    <source>
        <dbReference type="ARBA" id="ARBA00023136"/>
    </source>
</evidence>
<feature type="region of interest" description="Disordered" evidence="20">
    <location>
        <begin position="452"/>
        <end position="500"/>
    </location>
</feature>
<evidence type="ECO:0000256" key="17">
    <source>
        <dbReference type="ARBA" id="ARBA00066015"/>
    </source>
</evidence>
<dbReference type="InterPro" id="IPR000253">
    <property type="entry name" value="FHA_dom"/>
</dbReference>
<feature type="coiled-coil region" evidence="19">
    <location>
        <begin position="265"/>
        <end position="394"/>
    </location>
</feature>
<evidence type="ECO:0000256" key="12">
    <source>
        <dbReference type="ARBA" id="ARBA00023212"/>
    </source>
</evidence>
<dbReference type="CDD" id="cd22679">
    <property type="entry name" value="FHA_SLMAP"/>
    <property type="match status" value="1"/>
</dbReference>
<keyword evidence="3" id="KW-1003">Cell membrane</keyword>
<dbReference type="CTD" id="572011"/>
<dbReference type="OrthoDB" id="687730at2759"/>
<evidence type="ECO:0000256" key="5">
    <source>
        <dbReference type="ARBA" id="ARBA00022553"/>
    </source>
</evidence>
<evidence type="ECO:0000256" key="16">
    <source>
        <dbReference type="ARBA" id="ARBA00061687"/>
    </source>
</evidence>
<dbReference type="Pfam" id="PF00498">
    <property type="entry name" value="FHA"/>
    <property type="match status" value="1"/>
</dbReference>
<comment type="function">
    <text evidence="14">Associates with the striatin-interacting phosphatase and kinase (STRIPAK) core complex, forming the extended (SIKE1:SLMAP)STRIPAK complex. The (SIKE1:SLMAP)STRIPAK complex dephosphorylates STK3 leading to the inhibition of Hippo signaling and the control of cell growth. May play a role during myoblast fusion.</text>
</comment>
<evidence type="ECO:0000256" key="4">
    <source>
        <dbReference type="ARBA" id="ARBA00022490"/>
    </source>
</evidence>
<keyword evidence="24" id="KW-1185">Reference proteome</keyword>
<dbReference type="GO" id="GO:0005789">
    <property type="term" value="C:endoplasmic reticulum membrane"/>
    <property type="evidence" value="ECO:0007669"/>
    <property type="project" value="UniProtKB-SubCell"/>
</dbReference>
<reference evidence="23 24" key="1">
    <citation type="journal article" date="2011" name="Genome Biol. Evol.">
        <title>Integration of the genetic map and genome assembly of fugu facilitates insights into distinct features of genome evolution in teleosts and mammals.</title>
        <authorList>
            <person name="Kai W."/>
            <person name="Kikuchi K."/>
            <person name="Tohari S."/>
            <person name="Chew A.K."/>
            <person name="Tay A."/>
            <person name="Fujiwara A."/>
            <person name="Hosoya S."/>
            <person name="Suetake H."/>
            <person name="Naruse K."/>
            <person name="Brenner S."/>
            <person name="Suzuki Y."/>
            <person name="Venkatesh B."/>
        </authorList>
    </citation>
    <scope>NUCLEOTIDE SEQUENCE [LARGE SCALE GENOMIC DNA]</scope>
</reference>
<comment type="subunit">
    <text evidence="17">Homodimer. Interacts with myosin. Interacts with SIKE1 and both associate with the STRIPAK core complex composed of PP2A catalytic and scaffolding subunits, the striatins (PP2A regulatory subunits), the striatin-associated proteins MOB4, STRIP1 and STRIP2, PDCD10 and members of the STE20 kinases, such as STK24 and STK26. Interacts (via FHA domain) with STK3 (when phosphorylated); the interaction associates STK3 with the STRIPAK complex.</text>
</comment>
<accession>A0A674N282</accession>
<dbReference type="SMART" id="SM00240">
    <property type="entry name" value="FHA"/>
    <property type="match status" value="1"/>
</dbReference>
<reference evidence="23" key="3">
    <citation type="submission" date="2025-09" db="UniProtKB">
        <authorList>
            <consortium name="Ensembl"/>
        </authorList>
    </citation>
    <scope>IDENTIFICATION</scope>
</reference>
<evidence type="ECO:0000256" key="18">
    <source>
        <dbReference type="ARBA" id="ARBA00074026"/>
    </source>
</evidence>
<proteinExistence type="inferred from homology"/>
<evidence type="ECO:0000256" key="13">
    <source>
        <dbReference type="ARBA" id="ARBA00046294"/>
    </source>
</evidence>
<dbReference type="RefSeq" id="XP_011611920.1">
    <property type="nucleotide sequence ID" value="XM_011613618.2"/>
</dbReference>
<dbReference type="SUPFAM" id="SSF49879">
    <property type="entry name" value="SMAD/FHA domain"/>
    <property type="match status" value="1"/>
</dbReference>
<evidence type="ECO:0000256" key="10">
    <source>
        <dbReference type="ARBA" id="ARBA00023128"/>
    </source>
</evidence>
<keyword evidence="4" id="KW-0963">Cytoplasm</keyword>
<protein>
    <recommendedName>
        <fullName evidence="18">Sarcolemmal membrane-associated protein</fullName>
    </recommendedName>
</protein>
<keyword evidence="11 21" id="KW-0472">Membrane</keyword>
<comment type="subcellular location">
    <subcellularLocation>
        <location evidence="15">Cell membrane</location>
        <location evidence="15">Sarcolemma</location>
        <topology evidence="15">Single-pass type IV membrane protein</topology>
    </subcellularLocation>
    <subcellularLocation>
        <location evidence="1">Cytoplasm</location>
        <location evidence="1">Cytoskeleton</location>
        <location evidence="1">Microtubule organizing center</location>
        <location evidence="1">Centrosome</location>
    </subcellularLocation>
    <subcellularLocation>
        <location evidence="2">Endoplasmic reticulum membrane</location>
        <topology evidence="2">Single-pass membrane protein</topology>
    </subcellularLocation>
    <subcellularLocation>
        <location evidence="13">Mitochondrion membrane</location>
        <topology evidence="13">Single-pass type IV membrane protein</topology>
    </subcellularLocation>
</comment>
<dbReference type="Proteomes" id="UP000005226">
    <property type="component" value="Chromosome 19"/>
</dbReference>
<reference evidence="23" key="2">
    <citation type="submission" date="2025-08" db="UniProtKB">
        <authorList>
            <consortium name="Ensembl"/>
        </authorList>
    </citation>
    <scope>IDENTIFICATION</scope>
</reference>
<evidence type="ECO:0000256" key="6">
    <source>
        <dbReference type="ARBA" id="ARBA00022692"/>
    </source>
</evidence>
<evidence type="ECO:0000313" key="24">
    <source>
        <dbReference type="Proteomes" id="UP000005226"/>
    </source>
</evidence>
<keyword evidence="10" id="KW-0496">Mitochondrion</keyword>
<dbReference type="PANTHER" id="PTHR15715">
    <property type="entry name" value="CENTROSOMAL PROTEIN OF 170 KDA"/>
    <property type="match status" value="1"/>
</dbReference>
<evidence type="ECO:0000313" key="23">
    <source>
        <dbReference type="Ensembl" id="ENSTRUP00000067399.1"/>
    </source>
</evidence>
<keyword evidence="12" id="KW-0206">Cytoskeleton</keyword>
<keyword evidence="9 19" id="KW-0175">Coiled coil</keyword>
<sequence length="847" mass="96768">MPSALAVFACRPNSHPFQERHVYLDEPVKIGRSVARCRPAQNNATFDCKVLSRNHALVWFDHKTGKFYLQDTKSSNGTFINSQRLSRGSEESPPCEVLSGDIIQFGVDVTENTRKVTHGCIVSAIKLFLPDGNEARRRSDVIQPPLPLPIDKVAANTPSMYSQELFQLSQYLQEALHREQMLEQKLATLQRLLANTQEASESSWQALIDEDRLLSRLEVMGSQLQAYSKSQTEDGIRKELLALQEDKHNYETTAKESLRRVLQEKIEVVRKLAEVERSLSNTEDECTHLKEMSERGQEELRELANKYNAAVNEIKELTDKIKAAEGRQEELTQRGAKEKRELELRIEEMEEKEQVLQARIEALQADNDFTNERLAALQVRLEQLQEKSIKENNSLDNCHVNNSGEDSTRIQHFIECSSVKQLKESVSSSIHKLANFDEMLDVHLQNNQRAEDDILGSPDHLQGTQIDAKESDMSDTLSPSKDRSSDDTSDGNMEDQELNEPQNRVALLKAELHRAGLEPGDTEQVIHHLHRELLEAQEMANTGKQRCLELQALLEEERRSNCQQTEDSTKQIQYLQSQLGKLQADMEALREQRESTICTTREELYSAQEEILVLRHAMEAATVEREQDIAALQADLGSVRSELEHWRSTAAKYGEEIGRLQEAFRQQQQHQNTATQLQVECGELQQRCACLQQECDGLRSERTALSDKLLRLETELSSTKEHSQVLSSNLVSLEKREEVLQDKLGSLENQHVQDASRLRTQLDQAQAHTHTLQKEYEDTQSQLLALRQRYERTEKEKLSIHQQLEQCKSSLKLLQDKTGSPSILQPVQAIFIGLVLAVLYWCFGQLW</sequence>
<evidence type="ECO:0000256" key="2">
    <source>
        <dbReference type="ARBA" id="ARBA00004389"/>
    </source>
</evidence>
<gene>
    <name evidence="23" type="primary">slmapa</name>
</gene>
<dbReference type="Gene3D" id="2.60.200.20">
    <property type="match status" value="1"/>
</dbReference>
<evidence type="ECO:0000256" key="20">
    <source>
        <dbReference type="SAM" id="MobiDB-lite"/>
    </source>
</evidence>
<dbReference type="GO" id="GO:0042383">
    <property type="term" value="C:sarcolemma"/>
    <property type="evidence" value="ECO:0007669"/>
    <property type="project" value="UniProtKB-SubCell"/>
</dbReference>
<feature type="domain" description="FHA" evidence="22">
    <location>
        <begin position="28"/>
        <end position="85"/>
    </location>
</feature>
<evidence type="ECO:0000256" key="19">
    <source>
        <dbReference type="SAM" id="Coils"/>
    </source>
</evidence>
<name>A0A674N282_TAKRU</name>
<evidence type="ECO:0000256" key="3">
    <source>
        <dbReference type="ARBA" id="ARBA00022475"/>
    </source>
</evidence>
<dbReference type="GO" id="GO:0001675">
    <property type="term" value="P:acrosome assembly"/>
    <property type="evidence" value="ECO:0007669"/>
    <property type="project" value="TreeGrafter"/>
</dbReference>
<dbReference type="AlphaFoldDB" id="A0A674N282"/>
<dbReference type="InterPro" id="IPR051176">
    <property type="entry name" value="Cent_Immune-Sig_Mod"/>
</dbReference>
<feature type="transmembrane region" description="Helical" evidence="21">
    <location>
        <begin position="823"/>
        <end position="843"/>
    </location>
</feature>
<evidence type="ECO:0000259" key="22">
    <source>
        <dbReference type="PROSITE" id="PS50006"/>
    </source>
</evidence>
<dbReference type="InterPro" id="IPR008984">
    <property type="entry name" value="SMAD_FHA_dom_sf"/>
</dbReference>
<organism evidence="23 24">
    <name type="scientific">Takifugu rubripes</name>
    <name type="common">Japanese pufferfish</name>
    <name type="synonym">Fugu rubripes</name>
    <dbReference type="NCBI Taxonomy" id="31033"/>
    <lineage>
        <taxon>Eukaryota</taxon>
        <taxon>Metazoa</taxon>
        <taxon>Chordata</taxon>
        <taxon>Craniata</taxon>
        <taxon>Vertebrata</taxon>
        <taxon>Euteleostomi</taxon>
        <taxon>Actinopterygii</taxon>
        <taxon>Neopterygii</taxon>
        <taxon>Teleostei</taxon>
        <taxon>Neoteleostei</taxon>
        <taxon>Acanthomorphata</taxon>
        <taxon>Eupercaria</taxon>
        <taxon>Tetraodontiformes</taxon>
        <taxon>Tetradontoidea</taxon>
        <taxon>Tetraodontidae</taxon>
        <taxon>Takifugu</taxon>
    </lineage>
</organism>
<dbReference type="GeneID" id="101068031"/>
<comment type="similarity">
    <text evidence="16">Belongs to the SLMAP family.</text>
</comment>
<dbReference type="CDD" id="cd21911">
    <property type="entry name" value="CC1_SLMAP"/>
    <property type="match status" value="1"/>
</dbReference>
<evidence type="ECO:0000256" key="15">
    <source>
        <dbReference type="ARBA" id="ARBA00060409"/>
    </source>
</evidence>
<dbReference type="FunFam" id="2.60.200.20:FF:000003">
    <property type="entry name" value="sarcolemmal membrane-associated protein isoform X2"/>
    <property type="match status" value="1"/>
</dbReference>
<feature type="coiled-coil region" evidence="19">
    <location>
        <begin position="660"/>
        <end position="796"/>
    </location>
</feature>
<dbReference type="PANTHER" id="PTHR15715:SF22">
    <property type="entry name" value="SARCOLEMMAL MEMBRANE-ASSOCIATED PROTEIN"/>
    <property type="match status" value="1"/>
</dbReference>
<keyword evidence="6 21" id="KW-0812">Transmembrane</keyword>
<evidence type="ECO:0000256" key="9">
    <source>
        <dbReference type="ARBA" id="ARBA00023054"/>
    </source>
</evidence>
<dbReference type="Gene3D" id="1.10.287.1490">
    <property type="match status" value="1"/>
</dbReference>
<evidence type="ECO:0000256" key="1">
    <source>
        <dbReference type="ARBA" id="ARBA00004300"/>
    </source>
</evidence>
<dbReference type="GO" id="GO:0005813">
    <property type="term" value="C:centrosome"/>
    <property type="evidence" value="ECO:0007669"/>
    <property type="project" value="UniProtKB-SubCell"/>
</dbReference>
<feature type="coiled-coil region" evidence="19">
    <location>
        <begin position="172"/>
        <end position="199"/>
    </location>
</feature>
<dbReference type="GeneTree" id="ENSGT00940000157660"/>
<dbReference type="Ensembl" id="ENSTRUT00000086866.1">
    <property type="protein sequence ID" value="ENSTRUP00000067399.1"/>
    <property type="gene ID" value="ENSTRUG00000006549.3"/>
</dbReference>
<keyword evidence="8 21" id="KW-1133">Transmembrane helix</keyword>
<evidence type="ECO:0000256" key="21">
    <source>
        <dbReference type="SAM" id="Phobius"/>
    </source>
</evidence>
<keyword evidence="5" id="KW-0597">Phosphoprotein</keyword>
<feature type="compositionally biased region" description="Acidic residues" evidence="20">
    <location>
        <begin position="487"/>
        <end position="498"/>
    </location>
</feature>